<protein>
    <recommendedName>
        <fullName evidence="3">Adhesin</fullName>
    </recommendedName>
</protein>
<dbReference type="Gene3D" id="2.60.300.12">
    <property type="entry name" value="HesB-like domain"/>
    <property type="match status" value="1"/>
</dbReference>
<dbReference type="AlphaFoldDB" id="A0A5K7YVC8"/>
<dbReference type="EMBL" id="AP021874">
    <property type="protein sequence ID" value="BBO68627.1"/>
    <property type="molecule type" value="Genomic_DNA"/>
</dbReference>
<dbReference type="KEGG" id="dalk:DSCA_25570"/>
<evidence type="ECO:0000313" key="1">
    <source>
        <dbReference type="EMBL" id="BBO68627.1"/>
    </source>
</evidence>
<reference evidence="1 2" key="1">
    <citation type="submission" date="2019-11" db="EMBL/GenBank/DDBJ databases">
        <title>Comparative genomics of hydrocarbon-degrading Desulfosarcina strains.</title>
        <authorList>
            <person name="Watanabe M."/>
            <person name="Kojima H."/>
            <person name="Fukui M."/>
        </authorList>
    </citation>
    <scope>NUCLEOTIDE SEQUENCE [LARGE SCALE GENOMIC DNA]</scope>
    <source>
        <strain evidence="1 2">PL12</strain>
    </source>
</reference>
<gene>
    <name evidence="1" type="ORF">DSCA_25570</name>
</gene>
<name>A0A5K7YVC8_9BACT</name>
<dbReference type="NCBIfam" id="NF038090">
    <property type="entry name" value="IscA_HesB_Se"/>
    <property type="match status" value="1"/>
</dbReference>
<dbReference type="RefSeq" id="WP_155316762.1">
    <property type="nucleotide sequence ID" value="NZ_AP021874.1"/>
</dbReference>
<dbReference type="OrthoDB" id="5460919at2"/>
<evidence type="ECO:0000313" key="2">
    <source>
        <dbReference type="Proteomes" id="UP000427906"/>
    </source>
</evidence>
<dbReference type="Proteomes" id="UP000427906">
    <property type="component" value="Chromosome"/>
</dbReference>
<dbReference type="SUPFAM" id="SSF89360">
    <property type="entry name" value="HesB-like domain"/>
    <property type="match status" value="1"/>
</dbReference>
<organism evidence="1 2">
    <name type="scientific">Desulfosarcina alkanivorans</name>
    <dbReference type="NCBI Taxonomy" id="571177"/>
    <lineage>
        <taxon>Bacteria</taxon>
        <taxon>Pseudomonadati</taxon>
        <taxon>Thermodesulfobacteriota</taxon>
        <taxon>Desulfobacteria</taxon>
        <taxon>Desulfobacterales</taxon>
        <taxon>Desulfosarcinaceae</taxon>
        <taxon>Desulfosarcina</taxon>
    </lineage>
</organism>
<sequence length="103" mass="10928">MLTVTGSAAQAVAEYFKTMEVKPVRIFLSQGCGGRQLAMALDEAKPSDAVVETGGFQFIMDRTLLDQAQSVQIDYADMGFRISSSLELAGGCRGCDTTGCCCS</sequence>
<evidence type="ECO:0008006" key="3">
    <source>
        <dbReference type="Google" id="ProtNLM"/>
    </source>
</evidence>
<keyword evidence="2" id="KW-1185">Reference proteome</keyword>
<proteinExistence type="predicted"/>
<dbReference type="InterPro" id="IPR035903">
    <property type="entry name" value="HesB-like_dom_sf"/>
</dbReference>
<accession>A0A5K7YVC8</accession>